<keyword evidence="7" id="KW-0479">Metal-binding</keyword>
<evidence type="ECO:0000259" key="20">
    <source>
        <dbReference type="PROSITE" id="PS51196"/>
    </source>
</evidence>
<dbReference type="PANTHER" id="PTHR30612:SF0">
    <property type="entry name" value="CHLOROPLAST PROTEIN-TRANSPORTING ATPASE"/>
    <property type="match status" value="1"/>
</dbReference>
<protein>
    <recommendedName>
        <fullName evidence="15 16">Protein translocase subunit SecA</fullName>
        <ecNumber evidence="15">7.4.2.8</ecNumber>
    </recommendedName>
</protein>
<evidence type="ECO:0000256" key="11">
    <source>
        <dbReference type="ARBA" id="ARBA00022927"/>
    </source>
</evidence>
<dbReference type="GO" id="GO:0005524">
    <property type="term" value="F:ATP binding"/>
    <property type="evidence" value="ECO:0007669"/>
    <property type="project" value="UniProtKB-UniRule"/>
</dbReference>
<dbReference type="InterPro" id="IPR000185">
    <property type="entry name" value="SecA"/>
</dbReference>
<dbReference type="Pfam" id="PF07516">
    <property type="entry name" value="SecA_SW"/>
    <property type="match status" value="2"/>
</dbReference>
<evidence type="ECO:0000256" key="2">
    <source>
        <dbReference type="ARBA" id="ARBA00004170"/>
    </source>
</evidence>
<dbReference type="GO" id="GO:0046872">
    <property type="term" value="F:metal ion binding"/>
    <property type="evidence" value="ECO:0007669"/>
    <property type="project" value="UniProtKB-KW"/>
</dbReference>
<dbReference type="PANTHER" id="PTHR30612">
    <property type="entry name" value="SECA INNER MEMBRANE COMPONENT OF SEC PROTEIN SECRETION SYSTEM"/>
    <property type="match status" value="1"/>
</dbReference>
<feature type="binding site" evidence="15">
    <location>
        <position position="538"/>
    </location>
    <ligand>
        <name>ATP</name>
        <dbReference type="ChEBI" id="CHEBI:30616"/>
    </ligand>
</feature>
<dbReference type="CDD" id="cd17928">
    <property type="entry name" value="DEXDc_SecA"/>
    <property type="match status" value="1"/>
</dbReference>
<dbReference type="SUPFAM" id="SSF81767">
    <property type="entry name" value="Pre-protein crosslinking domain of SecA"/>
    <property type="match status" value="1"/>
</dbReference>
<dbReference type="Pfam" id="PF02810">
    <property type="entry name" value="SEC-C"/>
    <property type="match status" value="1"/>
</dbReference>
<dbReference type="Gene3D" id="3.40.50.300">
    <property type="entry name" value="P-loop containing nucleotide triphosphate hydrolases"/>
    <property type="match status" value="3"/>
</dbReference>
<dbReference type="GO" id="GO:0005886">
    <property type="term" value="C:plasma membrane"/>
    <property type="evidence" value="ECO:0007669"/>
    <property type="project" value="UniProtKB-SubCell"/>
</dbReference>
<keyword evidence="8 15" id="KW-0547">Nucleotide-binding</keyword>
<evidence type="ECO:0000256" key="10">
    <source>
        <dbReference type="ARBA" id="ARBA00022840"/>
    </source>
</evidence>
<dbReference type="GO" id="GO:0008564">
    <property type="term" value="F:protein-exporting ATPase activity"/>
    <property type="evidence" value="ECO:0007669"/>
    <property type="project" value="UniProtKB-EC"/>
</dbReference>
<dbReference type="InterPro" id="IPR044722">
    <property type="entry name" value="SecA_SF2_C"/>
</dbReference>
<dbReference type="PRINTS" id="PR00906">
    <property type="entry name" value="SECA"/>
</dbReference>
<evidence type="ECO:0000256" key="15">
    <source>
        <dbReference type="HAMAP-Rule" id="MF_01382"/>
    </source>
</evidence>
<evidence type="ECO:0000256" key="1">
    <source>
        <dbReference type="ARBA" id="ARBA00001947"/>
    </source>
</evidence>
<feature type="region of interest" description="Disordered" evidence="17">
    <location>
        <begin position="840"/>
        <end position="869"/>
    </location>
</feature>
<evidence type="ECO:0000256" key="5">
    <source>
        <dbReference type="ARBA" id="ARBA00022475"/>
    </source>
</evidence>
<keyword evidence="5 15" id="KW-1003">Cell membrane</keyword>
<dbReference type="GO" id="GO:0006605">
    <property type="term" value="P:protein targeting"/>
    <property type="evidence" value="ECO:0007669"/>
    <property type="project" value="UniProtKB-UniRule"/>
</dbReference>
<evidence type="ECO:0000256" key="3">
    <source>
        <dbReference type="ARBA" id="ARBA00007650"/>
    </source>
</evidence>
<dbReference type="HAMAP" id="MF_01382">
    <property type="entry name" value="SecA"/>
    <property type="match status" value="1"/>
</dbReference>
<dbReference type="Pfam" id="PF01043">
    <property type="entry name" value="SecA_PP_bind"/>
    <property type="match status" value="1"/>
</dbReference>
<evidence type="ECO:0000256" key="17">
    <source>
        <dbReference type="SAM" id="MobiDB-lite"/>
    </source>
</evidence>
<dbReference type="InterPro" id="IPR036266">
    <property type="entry name" value="SecA_Wing/Scaffold_sf"/>
</dbReference>
<dbReference type="NCBIfam" id="TIGR00963">
    <property type="entry name" value="secA"/>
    <property type="match status" value="1"/>
</dbReference>
<evidence type="ECO:0000256" key="14">
    <source>
        <dbReference type="ARBA" id="ARBA00023136"/>
    </source>
</evidence>
<evidence type="ECO:0000256" key="13">
    <source>
        <dbReference type="ARBA" id="ARBA00023010"/>
    </source>
</evidence>
<comment type="similarity">
    <text evidence="3 15 16">Belongs to the SecA family.</text>
</comment>
<feature type="domain" description="Helicase ATP-binding" evidence="18">
    <location>
        <begin position="87"/>
        <end position="291"/>
    </location>
</feature>
<dbReference type="InterPro" id="IPR011115">
    <property type="entry name" value="SecA_DEAD"/>
</dbReference>
<proteinExistence type="inferred from homology"/>
<comment type="caution">
    <text evidence="21">The sequence shown here is derived from an EMBL/GenBank/DDBJ whole genome shotgun (WGS) entry which is preliminary data.</text>
</comment>
<dbReference type="InterPro" id="IPR036670">
    <property type="entry name" value="SecA_X-link_sf"/>
</dbReference>
<feature type="binding site" evidence="15">
    <location>
        <position position="85"/>
    </location>
    <ligand>
        <name>ATP</name>
        <dbReference type="ChEBI" id="CHEBI:30616"/>
    </ligand>
</feature>
<evidence type="ECO:0000313" key="22">
    <source>
        <dbReference type="Proteomes" id="UP000178444"/>
    </source>
</evidence>
<dbReference type="InterPro" id="IPR011116">
    <property type="entry name" value="SecA_Wing/Scaffold"/>
</dbReference>
<dbReference type="SUPFAM" id="SSF52540">
    <property type="entry name" value="P-loop containing nucleoside triphosphate hydrolases"/>
    <property type="match status" value="2"/>
</dbReference>
<comment type="catalytic activity">
    <reaction evidence="15">
        <text>ATP + H2O + cellular proteinSide 1 = ADP + phosphate + cellular proteinSide 2.</text>
        <dbReference type="EC" id="7.4.2.8"/>
    </reaction>
</comment>
<dbReference type="PROSITE" id="PS51192">
    <property type="entry name" value="HELICASE_ATP_BIND_1"/>
    <property type="match status" value="1"/>
</dbReference>
<evidence type="ECO:0000256" key="8">
    <source>
        <dbReference type="ARBA" id="ARBA00022741"/>
    </source>
</evidence>
<dbReference type="CDD" id="cd18803">
    <property type="entry name" value="SF2_C_secA"/>
    <property type="match status" value="1"/>
</dbReference>
<comment type="subunit">
    <text evidence="15">Monomer and homodimer. Part of the essential Sec protein translocation apparatus which comprises SecA, SecYEG and auxiliary proteins SecDF. Other proteins may also be involved.</text>
</comment>
<reference evidence="21 22" key="1">
    <citation type="journal article" date="2016" name="Nat. Commun.">
        <title>Thousands of microbial genomes shed light on interconnected biogeochemical processes in an aquifer system.</title>
        <authorList>
            <person name="Anantharaman K."/>
            <person name="Brown C.T."/>
            <person name="Hug L.A."/>
            <person name="Sharon I."/>
            <person name="Castelle C.J."/>
            <person name="Probst A.J."/>
            <person name="Thomas B.C."/>
            <person name="Singh A."/>
            <person name="Wilkins M.J."/>
            <person name="Karaoz U."/>
            <person name="Brodie E.L."/>
            <person name="Williams K.H."/>
            <person name="Hubbard S.S."/>
            <person name="Banfield J.F."/>
        </authorList>
    </citation>
    <scope>NUCLEOTIDE SEQUENCE [LARGE SCALE GENOMIC DNA]</scope>
</reference>
<dbReference type="SUPFAM" id="SSF81886">
    <property type="entry name" value="Helical scaffold and wing domains of SecA"/>
    <property type="match status" value="1"/>
</dbReference>
<gene>
    <name evidence="15" type="primary">secA</name>
    <name evidence="21" type="ORF">A2941_01765</name>
</gene>
<evidence type="ECO:0000256" key="6">
    <source>
        <dbReference type="ARBA" id="ARBA00022490"/>
    </source>
</evidence>
<dbReference type="Gene3D" id="3.90.1440.10">
    <property type="entry name" value="SecA, preprotein cross-linking domain"/>
    <property type="match status" value="1"/>
</dbReference>
<dbReference type="GO" id="GO:0005829">
    <property type="term" value="C:cytosol"/>
    <property type="evidence" value="ECO:0007669"/>
    <property type="project" value="TreeGrafter"/>
</dbReference>
<comment type="subcellular location">
    <subcellularLocation>
        <location evidence="15">Cell membrane</location>
        <topology evidence="15">Peripheral membrane protein</topology>
        <orientation evidence="15">Cytoplasmic side</orientation>
    </subcellularLocation>
    <subcellularLocation>
        <location evidence="15">Cytoplasm</location>
    </subcellularLocation>
    <subcellularLocation>
        <location evidence="2">Membrane</location>
        <topology evidence="2">Peripheral membrane protein</topology>
    </subcellularLocation>
    <text evidence="15">Distribution is 50-50.</text>
</comment>
<dbReference type="FunFam" id="3.40.50.300:FF:000429">
    <property type="entry name" value="Preprotein translocase subunit SecA"/>
    <property type="match status" value="1"/>
</dbReference>
<evidence type="ECO:0000259" key="19">
    <source>
        <dbReference type="PROSITE" id="PS51194"/>
    </source>
</evidence>
<keyword evidence="11 15" id="KW-0653">Protein transport</keyword>
<keyword evidence="14 15" id="KW-0472">Membrane</keyword>
<accession>A0A1F8GQM3</accession>
<evidence type="ECO:0000256" key="9">
    <source>
        <dbReference type="ARBA" id="ARBA00022833"/>
    </source>
</evidence>
<dbReference type="PROSITE" id="PS51196">
    <property type="entry name" value="SECA_MOTOR_DEAD"/>
    <property type="match status" value="1"/>
</dbReference>
<dbReference type="GO" id="GO:0017038">
    <property type="term" value="P:protein import"/>
    <property type="evidence" value="ECO:0007669"/>
    <property type="project" value="InterPro"/>
</dbReference>
<dbReference type="InterPro" id="IPR004027">
    <property type="entry name" value="SEC_C_motif"/>
</dbReference>
<dbReference type="InterPro" id="IPR014018">
    <property type="entry name" value="SecA_motor_DEAD"/>
</dbReference>
<dbReference type="NCBIfam" id="NF009538">
    <property type="entry name" value="PRK12904.1"/>
    <property type="match status" value="1"/>
</dbReference>
<dbReference type="Pfam" id="PF21090">
    <property type="entry name" value="P-loop_SecA"/>
    <property type="match status" value="1"/>
</dbReference>
<evidence type="ECO:0000256" key="12">
    <source>
        <dbReference type="ARBA" id="ARBA00022967"/>
    </source>
</evidence>
<keyword evidence="9" id="KW-0862">Zinc</keyword>
<dbReference type="InterPro" id="IPR011130">
    <property type="entry name" value="SecA_preprotein_X-link_dom"/>
</dbReference>
<feature type="compositionally biased region" description="Basic and acidic residues" evidence="17">
    <location>
        <begin position="840"/>
        <end position="860"/>
    </location>
</feature>
<dbReference type="Gene3D" id="1.10.3060.10">
    <property type="entry name" value="Helical scaffold and wing domains of SecA"/>
    <property type="match status" value="2"/>
</dbReference>
<dbReference type="PROSITE" id="PS51194">
    <property type="entry name" value="HELICASE_CTER"/>
    <property type="match status" value="1"/>
</dbReference>
<keyword evidence="6 15" id="KW-0963">Cytoplasm</keyword>
<dbReference type="GO" id="GO:0043952">
    <property type="term" value="P:protein transport by the Sec complex"/>
    <property type="evidence" value="ECO:0007669"/>
    <property type="project" value="TreeGrafter"/>
</dbReference>
<keyword evidence="13 15" id="KW-0811">Translocation</keyword>
<dbReference type="GO" id="GO:0031522">
    <property type="term" value="C:cell envelope Sec protein transport complex"/>
    <property type="evidence" value="ECO:0007669"/>
    <property type="project" value="TreeGrafter"/>
</dbReference>
<dbReference type="Gene3D" id="3.10.450.50">
    <property type="match status" value="1"/>
</dbReference>
<comment type="function">
    <text evidence="15">Part of the Sec protein translocase complex. Interacts with the SecYEG preprotein conducting channel. Has a central role in coupling the hydrolysis of ATP to the transfer of proteins into and across the cell membrane, serving as an ATP-driven molecular motor driving the stepwise translocation of polypeptide chains across the membrane.</text>
</comment>
<dbReference type="SMART" id="SM00957">
    <property type="entry name" value="SecA_DEAD"/>
    <property type="match status" value="1"/>
</dbReference>
<dbReference type="InterPro" id="IPR014001">
    <property type="entry name" value="Helicase_ATP-bd"/>
</dbReference>
<comment type="cofactor">
    <cofactor evidence="1">
        <name>Zn(2+)</name>
        <dbReference type="ChEBI" id="CHEBI:29105"/>
    </cofactor>
</comment>
<dbReference type="Pfam" id="PF07517">
    <property type="entry name" value="SecA_DEAD"/>
    <property type="match status" value="1"/>
</dbReference>
<organism evidence="21 22">
    <name type="scientific">Candidatus Yanofskybacteria bacterium RIFCSPLOWO2_01_FULL_49_17</name>
    <dbReference type="NCBI Taxonomy" id="1802700"/>
    <lineage>
        <taxon>Bacteria</taxon>
        <taxon>Candidatus Yanofskyibacteriota</taxon>
    </lineage>
</organism>
<evidence type="ECO:0000259" key="18">
    <source>
        <dbReference type="PROSITE" id="PS51192"/>
    </source>
</evidence>
<dbReference type="InterPro" id="IPR027417">
    <property type="entry name" value="P-loop_NTPase"/>
</dbReference>
<dbReference type="GO" id="GO:0065002">
    <property type="term" value="P:intracellular protein transmembrane transport"/>
    <property type="evidence" value="ECO:0007669"/>
    <property type="project" value="UniProtKB-UniRule"/>
</dbReference>
<evidence type="ECO:0000256" key="7">
    <source>
        <dbReference type="ARBA" id="ARBA00022723"/>
    </source>
</evidence>
<dbReference type="SMART" id="SM00958">
    <property type="entry name" value="SecA_PP_bind"/>
    <property type="match status" value="1"/>
</dbReference>
<evidence type="ECO:0000256" key="16">
    <source>
        <dbReference type="RuleBase" id="RU003874"/>
    </source>
</evidence>
<dbReference type="FunFam" id="3.90.1440.10:FF:000002">
    <property type="entry name" value="Protein translocase subunit SecA"/>
    <property type="match status" value="1"/>
</dbReference>
<name>A0A1F8GQM3_9BACT</name>
<dbReference type="AlphaFoldDB" id="A0A1F8GQM3"/>
<keyword evidence="10 15" id="KW-0067">ATP-binding</keyword>
<sequence length="890" mass="100295">MAFLSNIFGNANDRYLRSLQPIINKINSLEDRLKKLSDTELKAKTGEFKKLVTSGQSLDSILPEAFAVVREASRRTLGQRHYDVQLIGGIVLHEGKIAQMRTGEGKTLVATLPVYLNALAALPVGGGVHVVTVNDYLARRDATWMGQIYNALGLIVGCINHDASYLYDSSHTTKAEDTERDTEGSFRVVHEFLRPVQRRDAYAADITYGTNNEYGFDYLRDNMAYDANQMVQLRRPDITSGMVQRIHNFAIVDEVDSILIDEARTPLIISAPDEESGELYQTFARIVPNLIEGEDYKVDIKERNVSINDSGIEKVEKALGMQNIYDDGGGKYVHHLEQALKAQAIFHRDQQYVVKDGQVIIVDEFTGRLMPGRRWSEGLHQAVEAKEEVKIEKETKTLATITFQNYFRLYGKLAGMTGTAQTSAEEFHKVYKLDVITIPTHKPLIRQDSPDRIYKTEAGKYRAIVQEIKERNEKGQPVLVGTVSIERNEYLSLMLQREGIEHTMLNAKNHEKEAEIIAQAGHPAGVTIATNIAGRGVDIILGGNPSSQEEAGQVRRAGGLHVIGTERHEARRIDDQLRGRAGRQGDPGSSQFFVSTEDELVRRFGGDRLKNIMERLGVGEDDVIENRLVSSAIQQAQSRIEGHNFDIRKYVLEYDDVMNKHRETVYSLRRRVLLENQAQEIIRGWLAEEWSRFNLDQNNGEGAPGHGDLLEKYATREKELGEEQMRMIGKLVLLRVIDELWVDHLTAMDYLRSSVSLRAFGQRDPLAEYKVEGQRMFTELIATIKGQVVDLVFKASIAPQSRFSFPQSGIENRGSSMPLASGPFRNMTEGHANIGDEQGAMEKEMGRQEPEHKEHKELGRNDPCWCGSGKKYKKCGLLNTSEHQKLMAQK</sequence>
<dbReference type="EMBL" id="MGKO01000008">
    <property type="protein sequence ID" value="OGN27694.1"/>
    <property type="molecule type" value="Genomic_DNA"/>
</dbReference>
<dbReference type="Proteomes" id="UP000178444">
    <property type="component" value="Unassembled WGS sequence"/>
</dbReference>
<dbReference type="EC" id="7.4.2.8" evidence="15"/>
<evidence type="ECO:0000313" key="21">
    <source>
        <dbReference type="EMBL" id="OGN27694.1"/>
    </source>
</evidence>
<keyword evidence="4 15" id="KW-0813">Transport</keyword>
<keyword evidence="12 15" id="KW-1278">Translocase</keyword>
<dbReference type="InterPro" id="IPR001650">
    <property type="entry name" value="Helicase_C-like"/>
</dbReference>
<feature type="domain" description="Helicase C-terminal" evidence="19">
    <location>
        <begin position="460"/>
        <end position="624"/>
    </location>
</feature>
<evidence type="ECO:0000256" key="4">
    <source>
        <dbReference type="ARBA" id="ARBA00022448"/>
    </source>
</evidence>
<feature type="binding site" evidence="15">
    <location>
        <begin position="103"/>
        <end position="107"/>
    </location>
    <ligand>
        <name>ATP</name>
        <dbReference type="ChEBI" id="CHEBI:30616"/>
    </ligand>
</feature>
<feature type="domain" description="SecA family profile" evidence="20">
    <location>
        <begin position="1"/>
        <end position="625"/>
    </location>
</feature>